<dbReference type="Gene3D" id="3.30.70.100">
    <property type="match status" value="1"/>
</dbReference>
<reference evidence="2 3" key="1">
    <citation type="submission" date="2016-10" db="EMBL/GenBank/DDBJ databases">
        <authorList>
            <person name="de Groot N.N."/>
        </authorList>
    </citation>
    <scope>NUCLEOTIDE SEQUENCE [LARGE SCALE GENOMIC DNA]</scope>
    <source>
        <strain evidence="2 3">DSM 21039</strain>
    </source>
</reference>
<proteinExistence type="predicted"/>
<evidence type="ECO:0000313" key="2">
    <source>
        <dbReference type="EMBL" id="SEN14914.1"/>
    </source>
</evidence>
<dbReference type="Proteomes" id="UP000198984">
    <property type="component" value="Unassembled WGS sequence"/>
</dbReference>
<keyword evidence="3" id="KW-1185">Reference proteome</keyword>
<organism evidence="2 3">
    <name type="scientific">Chitinophaga rupis</name>
    <dbReference type="NCBI Taxonomy" id="573321"/>
    <lineage>
        <taxon>Bacteria</taxon>
        <taxon>Pseudomonadati</taxon>
        <taxon>Bacteroidota</taxon>
        <taxon>Chitinophagia</taxon>
        <taxon>Chitinophagales</taxon>
        <taxon>Chitinophagaceae</taxon>
        <taxon>Chitinophaga</taxon>
    </lineage>
</organism>
<dbReference type="InterPro" id="IPR011008">
    <property type="entry name" value="Dimeric_a/b-barrel"/>
</dbReference>
<gene>
    <name evidence="2" type="ORF">SAMN04488505_108197</name>
</gene>
<dbReference type="EMBL" id="FOBB01000008">
    <property type="protein sequence ID" value="SEN14914.1"/>
    <property type="molecule type" value="Genomic_DNA"/>
</dbReference>
<evidence type="ECO:0000259" key="1">
    <source>
        <dbReference type="Pfam" id="PF03992"/>
    </source>
</evidence>
<dbReference type="SUPFAM" id="SSF54909">
    <property type="entry name" value="Dimeric alpha+beta barrel"/>
    <property type="match status" value="1"/>
</dbReference>
<feature type="domain" description="ABM" evidence="1">
    <location>
        <begin position="14"/>
        <end position="70"/>
    </location>
</feature>
<sequence length="99" mass="11115">MISRQWTGITSEEKAPVYIAHLQNDTFPQLSSMKGFIKASILKRKVPEGVEFLIITEWESPEAIKQFAGADPEVAVVPPAVQEIMIRYDKAVKHYEIAG</sequence>
<dbReference type="RefSeq" id="WP_143081134.1">
    <property type="nucleotide sequence ID" value="NZ_FOBB01000008.1"/>
</dbReference>
<accession>A0A1H8E717</accession>
<dbReference type="AlphaFoldDB" id="A0A1H8E717"/>
<dbReference type="Pfam" id="PF03992">
    <property type="entry name" value="ABM"/>
    <property type="match status" value="1"/>
</dbReference>
<dbReference type="STRING" id="573321.SAMN04488505_108197"/>
<dbReference type="InterPro" id="IPR007138">
    <property type="entry name" value="ABM_dom"/>
</dbReference>
<evidence type="ECO:0000313" key="3">
    <source>
        <dbReference type="Proteomes" id="UP000198984"/>
    </source>
</evidence>
<dbReference type="OrthoDB" id="165208at2"/>
<name>A0A1H8E717_9BACT</name>
<protein>
    <recommendedName>
        <fullName evidence="1">ABM domain-containing protein</fullName>
    </recommendedName>
</protein>